<protein>
    <recommendedName>
        <fullName evidence="3">Nephrocystin 3-like N-terminal domain-containing protein</fullName>
    </recommendedName>
</protein>
<keyword evidence="1" id="KW-0677">Repeat</keyword>
<feature type="region of interest" description="Disordered" evidence="2">
    <location>
        <begin position="694"/>
        <end position="722"/>
    </location>
</feature>
<feature type="compositionally biased region" description="Basic residues" evidence="2">
    <location>
        <begin position="712"/>
        <end position="722"/>
    </location>
</feature>
<feature type="domain" description="Nephrocystin 3-like N-terminal" evidence="3">
    <location>
        <begin position="345"/>
        <end position="499"/>
    </location>
</feature>
<evidence type="ECO:0000256" key="1">
    <source>
        <dbReference type="ARBA" id="ARBA00022737"/>
    </source>
</evidence>
<dbReference type="HOGENOM" id="CLU_383114_0_0_1"/>
<organism evidence="4 5">
    <name type="scientific">Galerina marginata (strain CBS 339.88)</name>
    <dbReference type="NCBI Taxonomy" id="685588"/>
    <lineage>
        <taxon>Eukaryota</taxon>
        <taxon>Fungi</taxon>
        <taxon>Dikarya</taxon>
        <taxon>Basidiomycota</taxon>
        <taxon>Agaricomycotina</taxon>
        <taxon>Agaricomycetes</taxon>
        <taxon>Agaricomycetidae</taxon>
        <taxon>Agaricales</taxon>
        <taxon>Agaricineae</taxon>
        <taxon>Strophariaceae</taxon>
        <taxon>Galerina</taxon>
    </lineage>
</organism>
<sequence>MLRAIIVDPMKSQDTDWTTRKDGKVSWDKTFDFDARLPSKLKIEAYKSHHHWHKLSRSILVASFEEELRVLLESDVAAVDGVKRDLTKPFNIVNANNNFSIVFSISISNEEQKESNAVVEATDAAQNIQVLGLVEPFAPTLNTVSSVVENADNFAVLWNDVWKKAGIFLEWVNGVAEVHPFAKIAVQVLSSVYKVIDAQIRRDKSILQLLHIMSEAYDFGREAEPVKEVESQRIALKCLSQQTIECAYFISAYSKDCRFIVKAVKNLFSTVDDAVQEYKTRFQEIRKAFDSRAILNTEITVMRMAKETFDIAVTLNLNDIPYAGGARYKSENQCPPGSHTEILDEISVWINDPNDDRRVCVLTGSGTSAIAHTIALRMDEIDRLGSSFCFDSKKLATRGPNVVLPTIIGDVALRDPLITKALVDITKNDRSLRHTESLHEQFEKLVLKPVRTLSTTGPIVVVIDALDQSGDTDSRRDLLELLATRLQELPQSFRFFLTSLPEDDILERFRDQKGILLKEVPFSGQRTITTTDREGVEAQTHIESQRPQLPNKIEDSYQTESNVNQNSDNDFSVNYDYDFDPNGTLPHLHQDRRPSHSRTEIKEPKDYFPNTQNRPAMLQPPSGSGTLIQKSFNLRNEVMDGVGNDYSQNFGGSRSTTPSSGKRSPSPRVVDADADALLDTPGSEEFKTKIIRSGNTHNTLVKDSNNDYSIHYGRKTDHKKGK</sequence>
<evidence type="ECO:0000256" key="2">
    <source>
        <dbReference type="SAM" id="MobiDB-lite"/>
    </source>
</evidence>
<gene>
    <name evidence="4" type="ORF">GALMADRAFT_232848</name>
</gene>
<name>A0A067SDP7_GALM3</name>
<feature type="compositionally biased region" description="Polar residues" evidence="2">
    <location>
        <begin position="645"/>
        <end position="663"/>
    </location>
</feature>
<feature type="compositionally biased region" description="Basic and acidic residues" evidence="2">
    <location>
        <begin position="588"/>
        <end position="606"/>
    </location>
</feature>
<evidence type="ECO:0000313" key="4">
    <source>
        <dbReference type="EMBL" id="KDR65874.1"/>
    </source>
</evidence>
<evidence type="ECO:0000313" key="5">
    <source>
        <dbReference type="Proteomes" id="UP000027222"/>
    </source>
</evidence>
<feature type="region of interest" description="Disordered" evidence="2">
    <location>
        <begin position="639"/>
        <end position="669"/>
    </location>
</feature>
<proteinExistence type="predicted"/>
<feature type="compositionally biased region" description="Polar residues" evidence="2">
    <location>
        <begin position="694"/>
        <end position="708"/>
    </location>
</feature>
<dbReference type="InterPro" id="IPR056884">
    <property type="entry name" value="NPHP3-like_N"/>
</dbReference>
<dbReference type="Proteomes" id="UP000027222">
    <property type="component" value="Unassembled WGS sequence"/>
</dbReference>
<feature type="region of interest" description="Disordered" evidence="2">
    <location>
        <begin position="558"/>
        <end position="627"/>
    </location>
</feature>
<accession>A0A067SDP7</accession>
<evidence type="ECO:0000259" key="3">
    <source>
        <dbReference type="Pfam" id="PF24883"/>
    </source>
</evidence>
<dbReference type="EMBL" id="KL142431">
    <property type="protein sequence ID" value="KDR65874.1"/>
    <property type="molecule type" value="Genomic_DNA"/>
</dbReference>
<reference evidence="5" key="1">
    <citation type="journal article" date="2014" name="Proc. Natl. Acad. Sci. U.S.A.">
        <title>Extensive sampling of basidiomycete genomes demonstrates inadequacy of the white-rot/brown-rot paradigm for wood decay fungi.</title>
        <authorList>
            <person name="Riley R."/>
            <person name="Salamov A.A."/>
            <person name="Brown D.W."/>
            <person name="Nagy L.G."/>
            <person name="Floudas D."/>
            <person name="Held B.W."/>
            <person name="Levasseur A."/>
            <person name="Lombard V."/>
            <person name="Morin E."/>
            <person name="Otillar R."/>
            <person name="Lindquist E.A."/>
            <person name="Sun H."/>
            <person name="LaButti K.M."/>
            <person name="Schmutz J."/>
            <person name="Jabbour D."/>
            <person name="Luo H."/>
            <person name="Baker S.E."/>
            <person name="Pisabarro A.G."/>
            <person name="Walton J.D."/>
            <person name="Blanchette R.A."/>
            <person name="Henrissat B."/>
            <person name="Martin F."/>
            <person name="Cullen D."/>
            <person name="Hibbett D.S."/>
            <person name="Grigoriev I.V."/>
        </authorList>
    </citation>
    <scope>NUCLEOTIDE SEQUENCE [LARGE SCALE GENOMIC DNA]</scope>
    <source>
        <strain evidence="5">CBS 339.88</strain>
    </source>
</reference>
<dbReference type="STRING" id="685588.A0A067SDP7"/>
<feature type="compositionally biased region" description="Polar residues" evidence="2">
    <location>
        <begin position="558"/>
        <end position="572"/>
    </location>
</feature>
<dbReference type="Pfam" id="PF24883">
    <property type="entry name" value="NPHP3_N"/>
    <property type="match status" value="1"/>
</dbReference>
<dbReference type="AlphaFoldDB" id="A0A067SDP7"/>
<keyword evidence="5" id="KW-1185">Reference proteome</keyword>
<dbReference type="OrthoDB" id="163438at2759"/>